<protein>
    <submittedName>
        <fullName evidence="2">Uncharacterized protein</fullName>
    </submittedName>
</protein>
<evidence type="ECO:0000313" key="2">
    <source>
        <dbReference type="EMBL" id="MDP9868357.1"/>
    </source>
</evidence>
<gene>
    <name evidence="2" type="ORF">J2S55_007623</name>
</gene>
<feature type="compositionally biased region" description="Polar residues" evidence="1">
    <location>
        <begin position="37"/>
        <end position="46"/>
    </location>
</feature>
<sequence length="46" mass="4527">MSDAPVPHPGLSGGLTGGPVHLDHNATTPVDPRVGSSRDTGNTGHG</sequence>
<name>A0ABT9RHL8_9ACTN</name>
<organism evidence="2 3">
    <name type="scientific">Streptosporangium brasiliense</name>
    <dbReference type="NCBI Taxonomy" id="47480"/>
    <lineage>
        <taxon>Bacteria</taxon>
        <taxon>Bacillati</taxon>
        <taxon>Actinomycetota</taxon>
        <taxon>Actinomycetes</taxon>
        <taxon>Streptosporangiales</taxon>
        <taxon>Streptosporangiaceae</taxon>
        <taxon>Streptosporangium</taxon>
    </lineage>
</organism>
<keyword evidence="3" id="KW-1185">Reference proteome</keyword>
<feature type="region of interest" description="Disordered" evidence="1">
    <location>
        <begin position="1"/>
        <end position="46"/>
    </location>
</feature>
<evidence type="ECO:0000313" key="3">
    <source>
        <dbReference type="Proteomes" id="UP001230426"/>
    </source>
</evidence>
<dbReference type="Proteomes" id="UP001230426">
    <property type="component" value="Unassembled WGS sequence"/>
</dbReference>
<dbReference type="EMBL" id="JAUSRB010000002">
    <property type="protein sequence ID" value="MDP9868357.1"/>
    <property type="molecule type" value="Genomic_DNA"/>
</dbReference>
<accession>A0ABT9RHL8</accession>
<reference evidence="2 3" key="1">
    <citation type="submission" date="2023-07" db="EMBL/GenBank/DDBJ databases">
        <title>Sequencing the genomes of 1000 actinobacteria strains.</title>
        <authorList>
            <person name="Klenk H.-P."/>
        </authorList>
    </citation>
    <scope>NUCLEOTIDE SEQUENCE [LARGE SCALE GENOMIC DNA]</scope>
    <source>
        <strain evidence="2 3">DSM 44109</strain>
    </source>
</reference>
<comment type="caution">
    <text evidence="2">The sequence shown here is derived from an EMBL/GenBank/DDBJ whole genome shotgun (WGS) entry which is preliminary data.</text>
</comment>
<evidence type="ECO:0000256" key="1">
    <source>
        <dbReference type="SAM" id="MobiDB-lite"/>
    </source>
</evidence>
<proteinExistence type="predicted"/>